<name>A0A8R1DXZ1_CAEJA</name>
<dbReference type="InterPro" id="IPR016181">
    <property type="entry name" value="Acyl_CoA_acyltransferase"/>
</dbReference>
<dbReference type="PANTHER" id="PTHR15298">
    <property type="entry name" value="L-COA N-ACYLTRANSFERASE-RELATED"/>
    <property type="match status" value="1"/>
</dbReference>
<sequence length="295" mass="33625">MKSYSSQKALRTVVENFRKPRQLFMYHPIKFEIDGTFPSTKTTLYSKNVNGTTYWLANMQNDYEERDRQILTHDGKFRESDFLKVFDEFCKSTGLFAGANTPSTCAEKCYTQAIEKYMEKNNIAAQVQNKSSHFFAMNESQMFKYRHYENHTFPEGYSIDAPDVSEDVDIIIKASSAPSNANLVKEKLRRFPSLCVKKGSELAGFISSESHGALANLHVFDGHRGKNLGERLEIGAAKMAMKNGIRPCKFIDTNNSFFLEKAKKSKLMDLVESKGTPIVFDQNIYSPVLNYALHH</sequence>
<organism evidence="2 3">
    <name type="scientific">Caenorhabditis japonica</name>
    <dbReference type="NCBI Taxonomy" id="281687"/>
    <lineage>
        <taxon>Eukaryota</taxon>
        <taxon>Metazoa</taxon>
        <taxon>Ecdysozoa</taxon>
        <taxon>Nematoda</taxon>
        <taxon>Chromadorea</taxon>
        <taxon>Rhabditida</taxon>
        <taxon>Rhabditina</taxon>
        <taxon>Rhabditomorpha</taxon>
        <taxon>Rhabditoidea</taxon>
        <taxon>Rhabditidae</taxon>
        <taxon>Peloderinae</taxon>
        <taxon>Caenorhabditis</taxon>
    </lineage>
</organism>
<comment type="similarity">
    <text evidence="1">Belongs to the glycine N-acyltransferase family.</text>
</comment>
<reference evidence="3" key="1">
    <citation type="submission" date="2010-08" db="EMBL/GenBank/DDBJ databases">
        <authorList>
            <consortium name="Caenorhabditis japonica Sequencing Consortium"/>
            <person name="Wilson R.K."/>
        </authorList>
    </citation>
    <scope>NUCLEOTIDE SEQUENCE [LARGE SCALE GENOMIC DNA]</scope>
    <source>
        <strain evidence="3">DF5081</strain>
    </source>
</reference>
<keyword evidence="3" id="KW-1185">Reference proteome</keyword>
<dbReference type="Proteomes" id="UP000005237">
    <property type="component" value="Unassembled WGS sequence"/>
</dbReference>
<dbReference type="PANTHER" id="PTHR15298:SF2">
    <property type="entry name" value="GLYCINE N-ACYLTRANSFERASE-LIKE PROTEIN"/>
    <property type="match status" value="1"/>
</dbReference>
<dbReference type="OMA" id="HFFAMNE"/>
<reference evidence="2" key="2">
    <citation type="submission" date="2022-06" db="UniProtKB">
        <authorList>
            <consortium name="EnsemblMetazoa"/>
        </authorList>
    </citation>
    <scope>IDENTIFICATION</scope>
    <source>
        <strain evidence="2">DF5081</strain>
    </source>
</reference>
<proteinExistence type="inferred from homology"/>
<accession>A0A8R1DXZ1</accession>
<dbReference type="EnsemblMetazoa" id="CJA13513.1">
    <property type="protein sequence ID" value="CJA13513.1"/>
    <property type="gene ID" value="WBGene00132717"/>
</dbReference>
<protein>
    <recommendedName>
        <fullName evidence="1">Glycine N-acyltransferase-like protein</fullName>
        <ecNumber evidence="1">2.3.1.-</ecNumber>
    </recommendedName>
</protein>
<dbReference type="Gene3D" id="3.40.630.30">
    <property type="match status" value="1"/>
</dbReference>
<dbReference type="InterPro" id="IPR010313">
    <property type="entry name" value="Glycine_N-acyltransferase"/>
</dbReference>
<dbReference type="EC" id="2.3.1.-" evidence="1"/>
<evidence type="ECO:0000256" key="1">
    <source>
        <dbReference type="RuleBase" id="RU368002"/>
    </source>
</evidence>
<evidence type="ECO:0000313" key="3">
    <source>
        <dbReference type="Proteomes" id="UP000005237"/>
    </source>
</evidence>
<keyword evidence="1" id="KW-0012">Acyltransferase</keyword>
<keyword evidence="1" id="KW-0808">Transferase</keyword>
<dbReference type="GO" id="GO:0047961">
    <property type="term" value="F:glycine N-acyltransferase activity"/>
    <property type="evidence" value="ECO:0007669"/>
    <property type="project" value="InterPro"/>
</dbReference>
<evidence type="ECO:0000313" key="2">
    <source>
        <dbReference type="EnsemblMetazoa" id="CJA13513.1"/>
    </source>
</evidence>
<dbReference type="GO" id="GO:0005739">
    <property type="term" value="C:mitochondrion"/>
    <property type="evidence" value="ECO:0007669"/>
    <property type="project" value="InterPro"/>
</dbReference>
<dbReference type="AlphaFoldDB" id="A0A8R1DXZ1"/>
<dbReference type="SUPFAM" id="SSF55729">
    <property type="entry name" value="Acyl-CoA N-acyltransferases (Nat)"/>
    <property type="match status" value="1"/>
</dbReference>